<proteinExistence type="inferred from homology"/>
<feature type="binding site" evidence="5">
    <location>
        <position position="76"/>
    </location>
    <ligand>
        <name>Zn(2+)</name>
        <dbReference type="ChEBI" id="CHEBI:29105"/>
    </ligand>
</feature>
<dbReference type="GO" id="GO:0016151">
    <property type="term" value="F:nickel cation binding"/>
    <property type="evidence" value="ECO:0007669"/>
    <property type="project" value="UniProtKB-UniRule"/>
</dbReference>
<dbReference type="Pfam" id="PF01155">
    <property type="entry name" value="HypA"/>
    <property type="match status" value="1"/>
</dbReference>
<comment type="caution">
    <text evidence="6">The sequence shown here is derived from an EMBL/GenBank/DDBJ whole genome shotgun (WGS) entry which is preliminary data.</text>
</comment>
<dbReference type="PROSITE" id="PS01249">
    <property type="entry name" value="HYPA"/>
    <property type="match status" value="1"/>
</dbReference>
<feature type="binding site" evidence="5">
    <location>
        <position position="73"/>
    </location>
    <ligand>
        <name>Zn(2+)</name>
        <dbReference type="ChEBI" id="CHEBI:29105"/>
    </ligand>
</feature>
<evidence type="ECO:0000256" key="5">
    <source>
        <dbReference type="HAMAP-Rule" id="MF_00213"/>
    </source>
</evidence>
<evidence type="ECO:0000256" key="1">
    <source>
        <dbReference type="ARBA" id="ARBA00010748"/>
    </source>
</evidence>
<dbReference type="InterPro" id="IPR020538">
    <property type="entry name" value="Hydgase_Ni_incorp_HypA/HybF_CS"/>
</dbReference>
<dbReference type="HAMAP" id="MF_00213">
    <property type="entry name" value="HypA_HybF"/>
    <property type="match status" value="1"/>
</dbReference>
<dbReference type="GO" id="GO:0008270">
    <property type="term" value="F:zinc ion binding"/>
    <property type="evidence" value="ECO:0007669"/>
    <property type="project" value="UniProtKB-UniRule"/>
</dbReference>
<dbReference type="PANTHER" id="PTHR34535:SF3">
    <property type="entry name" value="HYDROGENASE MATURATION FACTOR HYPA"/>
    <property type="match status" value="1"/>
</dbReference>
<keyword evidence="3 5" id="KW-0479">Metal-binding</keyword>
<dbReference type="FunFam" id="3.30.2320.80:FF:000001">
    <property type="entry name" value="Hydrogenase maturation factor HypA"/>
    <property type="match status" value="1"/>
</dbReference>
<feature type="binding site" evidence="5">
    <location>
        <position position="92"/>
    </location>
    <ligand>
        <name>Zn(2+)</name>
        <dbReference type="ChEBI" id="CHEBI:29105"/>
    </ligand>
</feature>
<dbReference type="NCBIfam" id="TIGR00100">
    <property type="entry name" value="hypA"/>
    <property type="match status" value="1"/>
</dbReference>
<reference evidence="6" key="2">
    <citation type="submission" date="2020-09" db="EMBL/GenBank/DDBJ databases">
        <authorList>
            <person name="Sun Q."/>
            <person name="Zhou Y."/>
        </authorList>
    </citation>
    <scope>NUCLEOTIDE SEQUENCE</scope>
    <source>
        <strain evidence="6">CGMCC 1.15254</strain>
    </source>
</reference>
<dbReference type="GO" id="GO:0016530">
    <property type="term" value="F:metallochaperone activity"/>
    <property type="evidence" value="ECO:0007669"/>
    <property type="project" value="UniProtKB-ARBA"/>
</dbReference>
<reference evidence="6" key="1">
    <citation type="journal article" date="2014" name="Int. J. Syst. Evol. Microbiol.">
        <title>Complete genome sequence of Corynebacterium casei LMG S-19264T (=DSM 44701T), isolated from a smear-ripened cheese.</title>
        <authorList>
            <consortium name="US DOE Joint Genome Institute (JGI-PGF)"/>
            <person name="Walter F."/>
            <person name="Albersmeier A."/>
            <person name="Kalinowski J."/>
            <person name="Ruckert C."/>
        </authorList>
    </citation>
    <scope>NUCLEOTIDE SEQUENCE</scope>
    <source>
        <strain evidence="6">CGMCC 1.15254</strain>
    </source>
</reference>
<evidence type="ECO:0000256" key="3">
    <source>
        <dbReference type="ARBA" id="ARBA00022723"/>
    </source>
</evidence>
<accession>A0A917C5S5</accession>
<comment type="similarity">
    <text evidence="1 5">Belongs to the HypA/HybF family.</text>
</comment>
<evidence type="ECO:0000256" key="2">
    <source>
        <dbReference type="ARBA" id="ARBA00022596"/>
    </source>
</evidence>
<protein>
    <recommendedName>
        <fullName evidence="5">Hydrogenase maturation factor HypA</fullName>
    </recommendedName>
</protein>
<dbReference type="PANTHER" id="PTHR34535">
    <property type="entry name" value="HYDROGENASE MATURATION FACTOR HYPA"/>
    <property type="match status" value="1"/>
</dbReference>
<dbReference type="GO" id="GO:0051604">
    <property type="term" value="P:protein maturation"/>
    <property type="evidence" value="ECO:0007669"/>
    <property type="project" value="InterPro"/>
</dbReference>
<evidence type="ECO:0000313" key="7">
    <source>
        <dbReference type="Proteomes" id="UP000632498"/>
    </source>
</evidence>
<dbReference type="PIRSF" id="PIRSF004761">
    <property type="entry name" value="Hydrgn_mat_HypA"/>
    <property type="match status" value="1"/>
</dbReference>
<comment type="function">
    <text evidence="5">Involved in the maturation of [NiFe] hydrogenases. Required for nickel insertion into the metal center of the hydrogenase.</text>
</comment>
<dbReference type="Proteomes" id="UP000632498">
    <property type="component" value="Unassembled WGS sequence"/>
</dbReference>
<gene>
    <name evidence="6" type="primary">hypA2</name>
    <name evidence="5" type="synonym">hypA</name>
    <name evidence="6" type="ORF">GCM10011332_27510</name>
</gene>
<dbReference type="RefSeq" id="WP_188666281.1">
    <property type="nucleotide sequence ID" value="NZ_BMHV01000023.1"/>
</dbReference>
<dbReference type="InterPro" id="IPR000688">
    <property type="entry name" value="HypA/HybF"/>
</dbReference>
<name>A0A917C5S5_9PROT</name>
<feature type="binding site" evidence="5">
    <location>
        <position position="89"/>
    </location>
    <ligand>
        <name>Zn(2+)</name>
        <dbReference type="ChEBI" id="CHEBI:29105"/>
    </ligand>
</feature>
<feature type="binding site" evidence="5">
    <location>
        <position position="2"/>
    </location>
    <ligand>
        <name>Ni(2+)</name>
        <dbReference type="ChEBI" id="CHEBI:49786"/>
    </ligand>
</feature>
<dbReference type="AlphaFoldDB" id="A0A917C5S5"/>
<keyword evidence="2 5" id="KW-0533">Nickel</keyword>
<dbReference type="EMBL" id="BMHV01000023">
    <property type="protein sequence ID" value="GGF72049.1"/>
    <property type="molecule type" value="Genomic_DNA"/>
</dbReference>
<keyword evidence="7" id="KW-1185">Reference proteome</keyword>
<keyword evidence="4 5" id="KW-0862">Zinc</keyword>
<evidence type="ECO:0000313" key="6">
    <source>
        <dbReference type="EMBL" id="GGF72049.1"/>
    </source>
</evidence>
<dbReference type="Gene3D" id="3.30.2320.80">
    <property type="match status" value="1"/>
</dbReference>
<organism evidence="6 7">
    <name type="scientific">Terasakiella brassicae</name>
    <dbReference type="NCBI Taxonomy" id="1634917"/>
    <lineage>
        <taxon>Bacteria</taxon>
        <taxon>Pseudomonadati</taxon>
        <taxon>Pseudomonadota</taxon>
        <taxon>Alphaproteobacteria</taxon>
        <taxon>Rhodospirillales</taxon>
        <taxon>Terasakiellaceae</taxon>
        <taxon>Terasakiella</taxon>
    </lineage>
</organism>
<evidence type="ECO:0000256" key="4">
    <source>
        <dbReference type="ARBA" id="ARBA00022833"/>
    </source>
</evidence>
<sequence>MHEMSLTQGVLNILEDYAKTNGFAKVKTVWLEIGQLSHVEPEAMAFCFDAVMKGTIADGAKLEIVETPGKAICVDCAEELEIASRIAQCPKCGSYKLHISGGDEMRVKELEVE</sequence>